<evidence type="ECO:0000313" key="2">
    <source>
        <dbReference type="EMBL" id="KAG2537882.1"/>
    </source>
</evidence>
<dbReference type="EMBL" id="CM029054">
    <property type="protein sequence ID" value="KAG2537882.1"/>
    <property type="molecule type" value="Genomic_DNA"/>
</dbReference>
<feature type="compositionally biased region" description="Polar residues" evidence="1">
    <location>
        <begin position="23"/>
        <end position="33"/>
    </location>
</feature>
<comment type="caution">
    <text evidence="2">The sequence shown here is derived from an EMBL/GenBank/DDBJ whole genome shotgun (WGS) entry which is preliminary data.</text>
</comment>
<dbReference type="AlphaFoldDB" id="A0A8T0MP25"/>
<evidence type="ECO:0000313" key="3">
    <source>
        <dbReference type="Proteomes" id="UP000823388"/>
    </source>
</evidence>
<sequence>MHCIVSSRGRSADRWAWQLNTDNESRTTSSLSMPSKVALNGAAAGLDGKPTGKRGAERDAERRRLDKDAKRGGRNHEPVVKGQRIASRLD</sequence>
<accession>A0A8T0MP25</accession>
<feature type="compositionally biased region" description="Basic and acidic residues" evidence="1">
    <location>
        <begin position="54"/>
        <end position="79"/>
    </location>
</feature>
<name>A0A8T0MP25_PANVG</name>
<organism evidence="2 3">
    <name type="scientific">Panicum virgatum</name>
    <name type="common">Blackwell switchgrass</name>
    <dbReference type="NCBI Taxonomy" id="38727"/>
    <lineage>
        <taxon>Eukaryota</taxon>
        <taxon>Viridiplantae</taxon>
        <taxon>Streptophyta</taxon>
        <taxon>Embryophyta</taxon>
        <taxon>Tracheophyta</taxon>
        <taxon>Spermatophyta</taxon>
        <taxon>Magnoliopsida</taxon>
        <taxon>Liliopsida</taxon>
        <taxon>Poales</taxon>
        <taxon>Poaceae</taxon>
        <taxon>PACMAD clade</taxon>
        <taxon>Panicoideae</taxon>
        <taxon>Panicodae</taxon>
        <taxon>Paniceae</taxon>
        <taxon>Panicinae</taxon>
        <taxon>Panicum</taxon>
        <taxon>Panicum sect. Hiantes</taxon>
    </lineage>
</organism>
<reference evidence="2" key="1">
    <citation type="submission" date="2020-05" db="EMBL/GenBank/DDBJ databases">
        <title>WGS assembly of Panicum virgatum.</title>
        <authorList>
            <person name="Lovell J.T."/>
            <person name="Jenkins J."/>
            <person name="Shu S."/>
            <person name="Juenger T.E."/>
            <person name="Schmutz J."/>
        </authorList>
    </citation>
    <scope>NUCLEOTIDE SEQUENCE</scope>
    <source>
        <strain evidence="2">AP13</strain>
    </source>
</reference>
<protein>
    <submittedName>
        <fullName evidence="2">Uncharacterized protein</fullName>
    </submittedName>
</protein>
<gene>
    <name evidence="2" type="ORF">PVAP13_9NG338200</name>
</gene>
<dbReference type="Proteomes" id="UP000823388">
    <property type="component" value="Chromosome 9N"/>
</dbReference>
<feature type="region of interest" description="Disordered" evidence="1">
    <location>
        <begin position="23"/>
        <end position="90"/>
    </location>
</feature>
<evidence type="ECO:0000256" key="1">
    <source>
        <dbReference type="SAM" id="MobiDB-lite"/>
    </source>
</evidence>
<proteinExistence type="predicted"/>
<keyword evidence="3" id="KW-1185">Reference proteome</keyword>